<reference evidence="2 3" key="1">
    <citation type="submission" date="2021-01" db="EMBL/GenBank/DDBJ databases">
        <title>Genomic Encyclopedia of Type Strains, Phase IV (KMG-IV): sequencing the most valuable type-strain genomes for metagenomic binning, comparative biology and taxonomic classification.</title>
        <authorList>
            <person name="Goeker M."/>
        </authorList>
    </citation>
    <scope>NUCLEOTIDE SEQUENCE [LARGE SCALE GENOMIC DNA]</scope>
    <source>
        <strain evidence="2 3">DSM 105453</strain>
    </source>
</reference>
<evidence type="ECO:0000313" key="2">
    <source>
        <dbReference type="EMBL" id="MBM7714032.1"/>
    </source>
</evidence>
<dbReference type="EMBL" id="JAFBFH010000005">
    <property type="protein sequence ID" value="MBM7714032.1"/>
    <property type="molecule type" value="Genomic_DNA"/>
</dbReference>
<evidence type="ECO:0000256" key="1">
    <source>
        <dbReference type="SAM" id="Phobius"/>
    </source>
</evidence>
<sequence>MRLKIFLSIVLNCITFGIASLLNIDISLLLLISLIYIIPVMYNLILEYMFPSNTNYVSIFSLSLITTIFYFVFSLIIMSNPNFDLFIKKHTMTIGDIAIELSDDFSSLPQLLFVFLVNFSILFLYQKIKQKR</sequence>
<dbReference type="RefSeq" id="WP_077113713.1">
    <property type="nucleotide sequence ID" value="NZ_JAFBFH010000005.1"/>
</dbReference>
<organism evidence="2 3">
    <name type="scientific">Siminovitchia thermophila</name>
    <dbReference type="NCBI Taxonomy" id="1245522"/>
    <lineage>
        <taxon>Bacteria</taxon>
        <taxon>Bacillati</taxon>
        <taxon>Bacillota</taxon>
        <taxon>Bacilli</taxon>
        <taxon>Bacillales</taxon>
        <taxon>Bacillaceae</taxon>
        <taxon>Siminovitchia</taxon>
    </lineage>
</organism>
<proteinExistence type="predicted"/>
<feature type="transmembrane region" description="Helical" evidence="1">
    <location>
        <begin position="57"/>
        <end position="78"/>
    </location>
</feature>
<comment type="caution">
    <text evidence="2">The sequence shown here is derived from an EMBL/GenBank/DDBJ whole genome shotgun (WGS) entry which is preliminary data.</text>
</comment>
<evidence type="ECO:0008006" key="4">
    <source>
        <dbReference type="Google" id="ProtNLM"/>
    </source>
</evidence>
<keyword evidence="1" id="KW-0472">Membrane</keyword>
<accession>A0ABS2R324</accession>
<feature type="transmembrane region" description="Helical" evidence="1">
    <location>
        <begin position="5"/>
        <end position="22"/>
    </location>
</feature>
<protein>
    <recommendedName>
        <fullName evidence="4">NADH dehydrogenase subunit 6</fullName>
    </recommendedName>
</protein>
<keyword evidence="1" id="KW-1133">Transmembrane helix</keyword>
<keyword evidence="3" id="KW-1185">Reference proteome</keyword>
<name>A0ABS2R324_9BACI</name>
<gene>
    <name evidence="2" type="ORF">JOC94_001004</name>
</gene>
<feature type="transmembrane region" description="Helical" evidence="1">
    <location>
        <begin position="108"/>
        <end position="125"/>
    </location>
</feature>
<dbReference type="NCBIfam" id="NF038270">
    <property type="entry name" value="membran_MsaC"/>
    <property type="match status" value="1"/>
</dbReference>
<feature type="transmembrane region" description="Helical" evidence="1">
    <location>
        <begin position="28"/>
        <end position="45"/>
    </location>
</feature>
<evidence type="ECO:0000313" key="3">
    <source>
        <dbReference type="Proteomes" id="UP000823485"/>
    </source>
</evidence>
<keyword evidence="1" id="KW-0812">Transmembrane</keyword>
<dbReference type="Proteomes" id="UP000823485">
    <property type="component" value="Unassembled WGS sequence"/>
</dbReference>